<dbReference type="SMART" id="SM00692">
    <property type="entry name" value="DM3"/>
    <property type="match status" value="1"/>
</dbReference>
<evidence type="ECO:0000256" key="1">
    <source>
        <dbReference type="ARBA" id="ARBA00022723"/>
    </source>
</evidence>
<evidence type="ECO:0000313" key="8">
    <source>
        <dbReference type="Proteomes" id="UP000838756"/>
    </source>
</evidence>
<dbReference type="InterPro" id="IPR006612">
    <property type="entry name" value="THAP_Znf"/>
</dbReference>
<dbReference type="GO" id="GO:0008270">
    <property type="term" value="F:zinc ion binding"/>
    <property type="evidence" value="ECO:0007669"/>
    <property type="project" value="UniProtKB-KW"/>
</dbReference>
<evidence type="ECO:0000259" key="6">
    <source>
        <dbReference type="PROSITE" id="PS50950"/>
    </source>
</evidence>
<keyword evidence="4 5" id="KW-0238">DNA-binding</keyword>
<dbReference type="AlphaFoldDB" id="A0A8S4SMV4"/>
<evidence type="ECO:0000256" key="4">
    <source>
        <dbReference type="ARBA" id="ARBA00023125"/>
    </source>
</evidence>
<dbReference type="Pfam" id="PF05485">
    <property type="entry name" value="THAP"/>
    <property type="match status" value="1"/>
</dbReference>
<organism evidence="7 8">
    <name type="scientific">Pararge aegeria aegeria</name>
    <dbReference type="NCBI Taxonomy" id="348720"/>
    <lineage>
        <taxon>Eukaryota</taxon>
        <taxon>Metazoa</taxon>
        <taxon>Ecdysozoa</taxon>
        <taxon>Arthropoda</taxon>
        <taxon>Hexapoda</taxon>
        <taxon>Insecta</taxon>
        <taxon>Pterygota</taxon>
        <taxon>Neoptera</taxon>
        <taxon>Endopterygota</taxon>
        <taxon>Lepidoptera</taxon>
        <taxon>Glossata</taxon>
        <taxon>Ditrysia</taxon>
        <taxon>Papilionoidea</taxon>
        <taxon>Nymphalidae</taxon>
        <taxon>Satyrinae</taxon>
        <taxon>Satyrini</taxon>
        <taxon>Parargina</taxon>
        <taxon>Pararge</taxon>
    </lineage>
</organism>
<reference evidence="7" key="1">
    <citation type="submission" date="2022-03" db="EMBL/GenBank/DDBJ databases">
        <authorList>
            <person name="Lindestad O."/>
        </authorList>
    </citation>
    <scope>NUCLEOTIDE SEQUENCE</scope>
</reference>
<proteinExistence type="predicted"/>
<dbReference type="Proteomes" id="UP000838756">
    <property type="component" value="Unassembled WGS sequence"/>
</dbReference>
<dbReference type="OrthoDB" id="5984406at2759"/>
<evidence type="ECO:0000256" key="3">
    <source>
        <dbReference type="ARBA" id="ARBA00022833"/>
    </source>
</evidence>
<dbReference type="EMBL" id="CAKXAJ010026404">
    <property type="protein sequence ID" value="CAH2267865.1"/>
    <property type="molecule type" value="Genomic_DNA"/>
</dbReference>
<dbReference type="SUPFAM" id="SSF57716">
    <property type="entry name" value="Glucocorticoid receptor-like (DNA-binding domain)"/>
    <property type="match status" value="1"/>
</dbReference>
<feature type="domain" description="THAP-type" evidence="6">
    <location>
        <begin position="39"/>
        <end position="118"/>
    </location>
</feature>
<keyword evidence="8" id="KW-1185">Reference proteome</keyword>
<keyword evidence="3" id="KW-0862">Zinc</keyword>
<evidence type="ECO:0000256" key="2">
    <source>
        <dbReference type="ARBA" id="ARBA00022771"/>
    </source>
</evidence>
<keyword evidence="1" id="KW-0479">Metal-binding</keyword>
<dbReference type="SMART" id="SM00980">
    <property type="entry name" value="THAP"/>
    <property type="match status" value="1"/>
</dbReference>
<gene>
    <name evidence="7" type="primary">jg12941</name>
    <name evidence="7" type="ORF">PAEG_LOCUS26346</name>
</gene>
<accession>A0A8S4SMV4</accession>
<dbReference type="PROSITE" id="PS50950">
    <property type="entry name" value="ZF_THAP"/>
    <property type="match status" value="1"/>
</dbReference>
<dbReference type="GO" id="GO:0003677">
    <property type="term" value="F:DNA binding"/>
    <property type="evidence" value="ECO:0007669"/>
    <property type="project" value="UniProtKB-UniRule"/>
</dbReference>
<sequence>MNFSQALAKIRENEEIRAKSTPIAMVAPELKQNTEDTEITKTCAVLGCEESKNLNSDSFFRFPEDPSFKQIWTDLTGRNNWTPTDYSYICVQHFSVDCFECDAHDAVVLNSKAVPSLKLPKHVLEVLFMNIVYKTQHSK</sequence>
<dbReference type="PANTHER" id="PTHR46927:SF3">
    <property type="entry name" value="THAP-TYPE DOMAIN-CONTAINING PROTEIN"/>
    <property type="match status" value="1"/>
</dbReference>
<comment type="caution">
    <text evidence="7">The sequence shown here is derived from an EMBL/GenBank/DDBJ whole genome shotgun (WGS) entry which is preliminary data.</text>
</comment>
<evidence type="ECO:0000256" key="5">
    <source>
        <dbReference type="PROSITE-ProRule" id="PRU00309"/>
    </source>
</evidence>
<keyword evidence="2 5" id="KW-0863">Zinc-finger</keyword>
<evidence type="ECO:0000313" key="7">
    <source>
        <dbReference type="EMBL" id="CAH2267865.1"/>
    </source>
</evidence>
<dbReference type="PANTHER" id="PTHR46927">
    <property type="entry name" value="AGAP005574-PA"/>
    <property type="match status" value="1"/>
</dbReference>
<dbReference type="InterPro" id="IPR052224">
    <property type="entry name" value="THAP_domain_protein"/>
</dbReference>
<protein>
    <submittedName>
        <fullName evidence="7">Jg12941 protein</fullName>
    </submittedName>
</protein>
<name>A0A8S4SMV4_9NEOP</name>